<feature type="coiled-coil region" evidence="4">
    <location>
        <begin position="620"/>
        <end position="665"/>
    </location>
</feature>
<dbReference type="eggNOG" id="KOG2135">
    <property type="taxonomic scope" value="Eukaryota"/>
</dbReference>
<dbReference type="PANTHER" id="PTHR14398">
    <property type="entry name" value="RNA RECOGNITION RRM/RNP DOMAIN"/>
    <property type="match status" value="1"/>
</dbReference>
<evidence type="ECO:0000256" key="5">
    <source>
        <dbReference type="SAM" id="MobiDB-lite"/>
    </source>
</evidence>
<dbReference type="OrthoDB" id="443401at2759"/>
<feature type="compositionally biased region" description="Basic and acidic residues" evidence="5">
    <location>
        <begin position="399"/>
        <end position="408"/>
    </location>
</feature>
<feature type="domain" description="C3H1-type" evidence="7">
    <location>
        <begin position="221"/>
        <end position="249"/>
    </location>
</feature>
<sequence>MELKISSPKLGNLSSSDCNSDPEEKEVSDDDDDDRNHKHRRRDTRSQSLERDTLDQVFTRPFRKRNKPFPNGNHFRENDSQASAPWKNYNSNHFESGKFDKRRPGHASTIRSPLDINQRIRPNHTFSGDPIPSRGRGRDLGSWNQRDSRFSSDIASQVVQGSIPPSLFAGRGLLNISNAQNASWNAFGLTPGLPNGGLDAIHSIGLPGTLRPPIPSSLNIGIPRQRCRDFEERGFCLRGDICPMEHGVNRIVIEDVQSLSQFNLPVSLPSAHLLGTTSGPGPGSLAAISSSSTTSLNNKGLHSKTSKPGFADDGLGLNGSYSGSGCVTGADLYDPDQPLWNNNCPETSNALLALNPSKIDETESLMNGDPSDNFQLRSSGNAVGSHSTSVWGRIGSSKSRLDVKEKSDAAISSSDYIENDSKEDKVASAGIPISSRQGKQIVAEDAGPKPLDSSEKTQVDTMRNNRKPSQKALRTLFVNGIPLKSNKREALLSHFQKFGEVIDIYIPMNTERAFVQFSKREEAEAALKAPDAVMGNRFIRLYWANRDSIPDDNVSSSGSVCATPHGPVSVSVPTNSSLANSSKDNLQAAAPKSSTVHTHVASLPDKPSPVVTNGSKVPPLQKKLGSLEQLKEELRKKQEMLEQKRNDFRRKLDKLEKQATGIKGDSDTEQVAKRPKVGIAVDVAKASTPRSSDSGPIAISPHADTMTDKNKSGDKIVSHSPKTNTTVGLSESMTSKQHPVRPFVAVGSPFLVNRYKLDNRPTAFRILPPLPAGFTNVAVVREHFLQYGDISNVELEDVEGYDGSSESEVSKDCSAHVNFVTRRSAERAFINGKCWQGHNLKFMWLTPSTPSNDPSGTENSPSTSKGSSDADVKRGEKPASIVSQEVASSESGEAENEEKGIGEDMEPGEDSQQSPSPTSGNEESTRDDKF</sequence>
<evidence type="ECO:0000256" key="4">
    <source>
        <dbReference type="SAM" id="Coils"/>
    </source>
</evidence>
<feature type="compositionally biased region" description="Polar residues" evidence="5">
    <location>
        <begin position="379"/>
        <end position="390"/>
    </location>
</feature>
<protein>
    <submittedName>
        <fullName evidence="8">Zinc finger CCCH domain-containing protein 41</fullName>
    </submittedName>
</protein>
<dbReference type="AlphaFoldDB" id="W9S0N7"/>
<feature type="compositionally biased region" description="Basic and acidic residues" evidence="5">
    <location>
        <begin position="868"/>
        <end position="877"/>
    </location>
</feature>
<feature type="domain" description="RRM" evidence="6">
    <location>
        <begin position="474"/>
        <end position="546"/>
    </location>
</feature>
<feature type="compositionally biased region" description="Basic and acidic residues" evidence="5">
    <location>
        <begin position="44"/>
        <end position="54"/>
    </location>
</feature>
<feature type="region of interest" description="Disordered" evidence="5">
    <location>
        <begin position="379"/>
        <end position="468"/>
    </location>
</feature>
<dbReference type="InterPro" id="IPR012677">
    <property type="entry name" value="Nucleotide-bd_a/b_plait_sf"/>
</dbReference>
<feature type="region of interest" description="Disordered" evidence="5">
    <location>
        <begin position="1"/>
        <end position="145"/>
    </location>
</feature>
<dbReference type="PROSITE" id="PS50102">
    <property type="entry name" value="RRM"/>
    <property type="match status" value="1"/>
</dbReference>
<feature type="region of interest" description="Disordered" evidence="5">
    <location>
        <begin position="686"/>
        <end position="734"/>
    </location>
</feature>
<name>W9S0N7_9ROSA</name>
<evidence type="ECO:0000256" key="2">
    <source>
        <dbReference type="PROSITE-ProRule" id="PRU00176"/>
    </source>
</evidence>
<reference evidence="9" key="1">
    <citation type="submission" date="2013-01" db="EMBL/GenBank/DDBJ databases">
        <title>Draft Genome Sequence of a Mulberry Tree, Morus notabilis C.K. Schneid.</title>
        <authorList>
            <person name="He N."/>
            <person name="Zhao S."/>
        </authorList>
    </citation>
    <scope>NUCLEOTIDE SEQUENCE</scope>
</reference>
<feature type="region of interest" description="Disordered" evidence="5">
    <location>
        <begin position="846"/>
        <end position="930"/>
    </location>
</feature>
<feature type="compositionally biased region" description="Acidic residues" evidence="5">
    <location>
        <begin position="20"/>
        <end position="33"/>
    </location>
</feature>
<dbReference type="KEGG" id="mnt:21403442"/>
<dbReference type="PROSITE" id="PS50103">
    <property type="entry name" value="ZF_C3H1"/>
    <property type="match status" value="1"/>
</dbReference>
<dbReference type="Pfam" id="PF00076">
    <property type="entry name" value="RRM_1"/>
    <property type="match status" value="1"/>
</dbReference>
<dbReference type="STRING" id="981085.W9S0N7"/>
<feature type="compositionally biased region" description="Polar residues" evidence="5">
    <location>
        <begin position="80"/>
        <end position="94"/>
    </location>
</feature>
<feature type="compositionally biased region" description="Low complexity" evidence="5">
    <location>
        <begin position="284"/>
        <end position="296"/>
    </location>
</feature>
<feature type="compositionally biased region" description="Basic and acidic residues" evidence="5">
    <location>
        <begin position="705"/>
        <end position="717"/>
    </location>
</feature>
<keyword evidence="9" id="KW-1185">Reference proteome</keyword>
<dbReference type="GO" id="GO:0005634">
    <property type="term" value="C:nucleus"/>
    <property type="evidence" value="ECO:0007669"/>
    <property type="project" value="TreeGrafter"/>
</dbReference>
<dbReference type="EMBL" id="KE345913">
    <property type="protein sequence ID" value="EXC20328.1"/>
    <property type="molecule type" value="Genomic_DNA"/>
</dbReference>
<keyword evidence="3" id="KW-0862">Zinc</keyword>
<dbReference type="SUPFAM" id="SSF54928">
    <property type="entry name" value="RNA-binding domain, RBD"/>
    <property type="match status" value="2"/>
</dbReference>
<feature type="region of interest" description="Disordered" evidence="5">
    <location>
        <begin position="284"/>
        <end position="309"/>
    </location>
</feature>
<feature type="compositionally biased region" description="Low complexity" evidence="5">
    <location>
        <begin position="882"/>
        <end position="891"/>
    </location>
</feature>
<dbReference type="SMART" id="SM00356">
    <property type="entry name" value="ZnF_C3H1"/>
    <property type="match status" value="1"/>
</dbReference>
<dbReference type="SMART" id="SM00360">
    <property type="entry name" value="RRM"/>
    <property type="match status" value="1"/>
</dbReference>
<feature type="compositionally biased region" description="Polar residues" evidence="5">
    <location>
        <begin position="720"/>
        <end position="734"/>
    </location>
</feature>
<feature type="compositionally biased region" description="Polar residues" evidence="5">
    <location>
        <begin position="910"/>
        <end position="922"/>
    </location>
</feature>
<dbReference type="InterPro" id="IPR000504">
    <property type="entry name" value="RRM_dom"/>
</dbReference>
<dbReference type="GO" id="GO:0008270">
    <property type="term" value="F:zinc ion binding"/>
    <property type="evidence" value="ECO:0007669"/>
    <property type="project" value="UniProtKB-KW"/>
</dbReference>
<keyword evidence="3" id="KW-0863">Zinc-finger</keyword>
<accession>W9S0N7</accession>
<dbReference type="InterPro" id="IPR000571">
    <property type="entry name" value="Znf_CCCH"/>
</dbReference>
<keyword evidence="4" id="KW-0175">Coiled coil</keyword>
<gene>
    <name evidence="8" type="ORF">L484_020548</name>
</gene>
<feature type="region of interest" description="Disordered" evidence="5">
    <location>
        <begin position="599"/>
        <end position="620"/>
    </location>
</feature>
<dbReference type="GO" id="GO:0003723">
    <property type="term" value="F:RNA binding"/>
    <property type="evidence" value="ECO:0007669"/>
    <property type="project" value="UniProtKB-UniRule"/>
</dbReference>
<dbReference type="FunFam" id="3.30.70.330:FF:000719">
    <property type="entry name" value="Predicted protein"/>
    <property type="match status" value="1"/>
</dbReference>
<dbReference type="InterPro" id="IPR035979">
    <property type="entry name" value="RBD_domain_sf"/>
</dbReference>
<feature type="zinc finger region" description="C3H1-type" evidence="3">
    <location>
        <begin position="221"/>
        <end position="249"/>
    </location>
</feature>
<evidence type="ECO:0000313" key="9">
    <source>
        <dbReference type="Proteomes" id="UP000030645"/>
    </source>
</evidence>
<keyword evidence="3" id="KW-0479">Metal-binding</keyword>
<dbReference type="Proteomes" id="UP000030645">
    <property type="component" value="Unassembled WGS sequence"/>
</dbReference>
<evidence type="ECO:0000313" key="8">
    <source>
        <dbReference type="EMBL" id="EXC20328.1"/>
    </source>
</evidence>
<organism evidence="8 9">
    <name type="scientific">Morus notabilis</name>
    <dbReference type="NCBI Taxonomy" id="981085"/>
    <lineage>
        <taxon>Eukaryota</taxon>
        <taxon>Viridiplantae</taxon>
        <taxon>Streptophyta</taxon>
        <taxon>Embryophyta</taxon>
        <taxon>Tracheophyta</taxon>
        <taxon>Spermatophyta</taxon>
        <taxon>Magnoliopsida</taxon>
        <taxon>eudicotyledons</taxon>
        <taxon>Gunneridae</taxon>
        <taxon>Pentapetalae</taxon>
        <taxon>rosids</taxon>
        <taxon>fabids</taxon>
        <taxon>Rosales</taxon>
        <taxon>Moraceae</taxon>
        <taxon>Moreae</taxon>
        <taxon>Morus</taxon>
    </lineage>
</organism>
<keyword evidence="1 2" id="KW-0694">RNA-binding</keyword>
<evidence type="ECO:0000259" key="7">
    <source>
        <dbReference type="PROSITE" id="PS50103"/>
    </source>
</evidence>
<dbReference type="InterPro" id="IPR045137">
    <property type="entry name" value="RBM26/27"/>
</dbReference>
<evidence type="ECO:0000256" key="3">
    <source>
        <dbReference type="PROSITE-ProRule" id="PRU00723"/>
    </source>
</evidence>
<evidence type="ECO:0000259" key="6">
    <source>
        <dbReference type="PROSITE" id="PS50102"/>
    </source>
</evidence>
<feature type="compositionally biased region" description="Polar residues" evidence="5">
    <location>
        <begin position="846"/>
        <end position="867"/>
    </location>
</feature>
<dbReference type="CDD" id="cd12257">
    <property type="entry name" value="RRM1_RBM26_like"/>
    <property type="match status" value="1"/>
</dbReference>
<dbReference type="Gene3D" id="3.30.70.330">
    <property type="match status" value="2"/>
</dbReference>
<evidence type="ECO:0000256" key="1">
    <source>
        <dbReference type="ARBA" id="ARBA00022884"/>
    </source>
</evidence>
<proteinExistence type="predicted"/>
<dbReference type="PANTHER" id="PTHR14398:SF0">
    <property type="entry name" value="ZINC FINGER PROTEIN SWM"/>
    <property type="match status" value="1"/>
</dbReference>